<keyword evidence="2" id="KW-1133">Transmembrane helix</keyword>
<sequence length="117" mass="12038">MSSPSVSFLQVTPKVTPSSGASAPSGARWSEQMDRGHGGYLLVIAPALFATLGWWLDGILGWAPILMIVGGVYGLGGALYKVINSYRTEMVAAGVARSSARSGASVDVVVAKPEVSA</sequence>
<evidence type="ECO:0000256" key="1">
    <source>
        <dbReference type="SAM" id="MobiDB-lite"/>
    </source>
</evidence>
<feature type="compositionally biased region" description="Low complexity" evidence="1">
    <location>
        <begin position="17"/>
        <end position="27"/>
    </location>
</feature>
<dbReference type="EMBL" id="JADJZA010000001">
    <property type="protein sequence ID" value="MBK9295899.1"/>
    <property type="molecule type" value="Genomic_DNA"/>
</dbReference>
<feature type="transmembrane region" description="Helical" evidence="2">
    <location>
        <begin position="62"/>
        <end position="80"/>
    </location>
</feature>
<proteinExistence type="predicted"/>
<evidence type="ECO:0000313" key="3">
    <source>
        <dbReference type="EMBL" id="MBK9295899.1"/>
    </source>
</evidence>
<dbReference type="AlphaFoldDB" id="A0A936NA40"/>
<evidence type="ECO:0000313" key="4">
    <source>
        <dbReference type="Proteomes" id="UP000727993"/>
    </source>
</evidence>
<feature type="compositionally biased region" description="Polar residues" evidence="1">
    <location>
        <begin position="1"/>
        <end position="16"/>
    </location>
</feature>
<keyword evidence="2" id="KW-0472">Membrane</keyword>
<accession>A0A936NA40</accession>
<protein>
    <submittedName>
        <fullName evidence="3">AtpZ/AtpI family protein</fullName>
    </submittedName>
</protein>
<feature type="region of interest" description="Disordered" evidence="1">
    <location>
        <begin position="1"/>
        <end position="30"/>
    </location>
</feature>
<reference evidence="3 4" key="1">
    <citation type="submission" date="2020-10" db="EMBL/GenBank/DDBJ databases">
        <title>Connecting structure to function with the recovery of over 1000 high-quality activated sludge metagenome-assembled genomes encoding full-length rRNA genes using long-read sequencing.</title>
        <authorList>
            <person name="Singleton C.M."/>
            <person name="Petriglieri F."/>
            <person name="Kristensen J.M."/>
            <person name="Kirkegaard R.H."/>
            <person name="Michaelsen T.Y."/>
            <person name="Andersen M.H."/>
            <person name="Karst S.M."/>
            <person name="Dueholm M.S."/>
            <person name="Nielsen P.H."/>
            <person name="Albertsen M."/>
        </authorList>
    </citation>
    <scope>NUCLEOTIDE SEQUENCE [LARGE SCALE GENOMIC DNA]</scope>
    <source>
        <strain evidence="3">Lyne_18-Q3-R50-59_MAXAC.006</strain>
    </source>
</reference>
<name>A0A936NA40_9ACTN</name>
<comment type="caution">
    <text evidence="3">The sequence shown here is derived from an EMBL/GenBank/DDBJ whole genome shotgun (WGS) entry which is preliminary data.</text>
</comment>
<dbReference type="Proteomes" id="UP000727993">
    <property type="component" value="Unassembled WGS sequence"/>
</dbReference>
<gene>
    <name evidence="3" type="ORF">IPN02_03300</name>
</gene>
<organism evidence="3 4">
    <name type="scientific">Candidatus Neomicrothrix subdominans</name>
    <dbReference type="NCBI Taxonomy" id="2954438"/>
    <lineage>
        <taxon>Bacteria</taxon>
        <taxon>Bacillati</taxon>
        <taxon>Actinomycetota</taxon>
        <taxon>Acidimicrobiia</taxon>
        <taxon>Acidimicrobiales</taxon>
        <taxon>Microthrixaceae</taxon>
        <taxon>Candidatus Neomicrothrix</taxon>
    </lineage>
</organism>
<keyword evidence="2" id="KW-0812">Transmembrane</keyword>
<evidence type="ECO:0000256" key="2">
    <source>
        <dbReference type="SAM" id="Phobius"/>
    </source>
</evidence>
<feature type="transmembrane region" description="Helical" evidence="2">
    <location>
        <begin position="38"/>
        <end position="56"/>
    </location>
</feature>